<feature type="domain" description="C-type lectin" evidence="1">
    <location>
        <begin position="55"/>
        <end position="138"/>
    </location>
</feature>
<dbReference type="Gene3D" id="3.10.100.10">
    <property type="entry name" value="Mannose-Binding Protein A, subunit A"/>
    <property type="match status" value="2"/>
</dbReference>
<dbReference type="InterPro" id="IPR016187">
    <property type="entry name" value="CTDL_fold"/>
</dbReference>
<dbReference type="InterPro" id="IPR016186">
    <property type="entry name" value="C-type_lectin-like/link_sf"/>
</dbReference>
<keyword evidence="3" id="KW-1185">Reference proteome</keyword>
<name>A0A3P9NCK8_POERE</name>
<dbReference type="Proteomes" id="UP000242638">
    <property type="component" value="Unassembled WGS sequence"/>
</dbReference>
<reference evidence="2" key="2">
    <citation type="submission" date="2025-08" db="UniProtKB">
        <authorList>
            <consortium name="Ensembl"/>
        </authorList>
    </citation>
    <scope>IDENTIFICATION</scope>
    <source>
        <strain evidence="2">Guanapo</strain>
    </source>
</reference>
<dbReference type="Bgee" id="ENSPREG00000004968">
    <property type="expression patterns" value="Expressed in caudal fin"/>
</dbReference>
<dbReference type="AlphaFoldDB" id="A0A3P9NCK8"/>
<protein>
    <submittedName>
        <fullName evidence="2">Macrophage mannose receptor 1-like</fullName>
    </submittedName>
</protein>
<dbReference type="PANTHER" id="PTHR45784">
    <property type="entry name" value="C-TYPE LECTIN DOMAIN FAMILY 20 MEMBER A-RELATED"/>
    <property type="match status" value="1"/>
</dbReference>
<dbReference type="PROSITE" id="PS50041">
    <property type="entry name" value="C_TYPE_LECTIN_2"/>
    <property type="match status" value="2"/>
</dbReference>
<feature type="domain" description="C-type lectin" evidence="1">
    <location>
        <begin position="1"/>
        <end position="53"/>
    </location>
</feature>
<evidence type="ECO:0000313" key="3">
    <source>
        <dbReference type="Proteomes" id="UP000242638"/>
    </source>
</evidence>
<organism evidence="2 3">
    <name type="scientific">Poecilia reticulata</name>
    <name type="common">Guppy</name>
    <name type="synonym">Acanthophacelus reticulatus</name>
    <dbReference type="NCBI Taxonomy" id="8081"/>
    <lineage>
        <taxon>Eukaryota</taxon>
        <taxon>Metazoa</taxon>
        <taxon>Chordata</taxon>
        <taxon>Craniata</taxon>
        <taxon>Vertebrata</taxon>
        <taxon>Euteleostomi</taxon>
        <taxon>Actinopterygii</taxon>
        <taxon>Neopterygii</taxon>
        <taxon>Teleostei</taxon>
        <taxon>Neoteleostei</taxon>
        <taxon>Acanthomorphata</taxon>
        <taxon>Ovalentaria</taxon>
        <taxon>Atherinomorphae</taxon>
        <taxon>Cyprinodontiformes</taxon>
        <taxon>Poeciliidae</taxon>
        <taxon>Poeciliinae</taxon>
        <taxon>Poecilia</taxon>
    </lineage>
</organism>
<dbReference type="InterPro" id="IPR001304">
    <property type="entry name" value="C-type_lectin-like"/>
</dbReference>
<accession>A0A3P9NCK8</accession>
<dbReference type="SUPFAM" id="SSF56436">
    <property type="entry name" value="C-type lectin-like"/>
    <property type="match status" value="2"/>
</dbReference>
<evidence type="ECO:0000259" key="1">
    <source>
        <dbReference type="PROSITE" id="PS50041"/>
    </source>
</evidence>
<dbReference type="PANTHER" id="PTHR45784:SF3">
    <property type="entry name" value="C-TYPE LECTIN DOMAIN FAMILY 4 MEMBER K-LIKE-RELATED"/>
    <property type="match status" value="1"/>
</dbReference>
<reference evidence="2" key="3">
    <citation type="submission" date="2025-09" db="UniProtKB">
        <authorList>
            <consortium name="Ensembl"/>
        </authorList>
    </citation>
    <scope>IDENTIFICATION</scope>
    <source>
        <strain evidence="2">Guanapo</strain>
    </source>
</reference>
<dbReference type="GeneTree" id="ENSGT01100000263473"/>
<dbReference type="Ensembl" id="ENSPRET00000007343.1">
    <property type="protein sequence ID" value="ENSPREP00000007252.1"/>
    <property type="gene ID" value="ENSPREG00000004968.1"/>
</dbReference>
<sequence length="169" mass="19467">MSDSAFYQQDKDFSNWASDQPDNYNGAENCAEMHSNGYWNDGSCSLINMFVSAANSSTQYIFIDETKNWTEAQSYCREHYSDLALIKNMEDMNTLINPVPTSTAWIGLYRAAWKWVDGSNSSFRNWNEEPRLAKEDKCEFIESKLRKSNIPGLVIQIELKTSKRVSSWV</sequence>
<dbReference type="Pfam" id="PF00059">
    <property type="entry name" value="Lectin_C"/>
    <property type="match status" value="2"/>
</dbReference>
<proteinExistence type="predicted"/>
<evidence type="ECO:0000313" key="2">
    <source>
        <dbReference type="Ensembl" id="ENSPREP00000007252.1"/>
    </source>
</evidence>
<dbReference type="SMART" id="SM00034">
    <property type="entry name" value="CLECT"/>
    <property type="match status" value="1"/>
</dbReference>
<reference evidence="3" key="1">
    <citation type="submission" date="2013-11" db="EMBL/GenBank/DDBJ databases">
        <title>The genomic landscape of the Guanapo guppy.</title>
        <authorList>
            <person name="Kuenstner A."/>
            <person name="Dreyer C."/>
        </authorList>
    </citation>
    <scope>NUCLEOTIDE SEQUENCE</scope>
    <source>
        <strain evidence="3">Guanapo</strain>
    </source>
</reference>